<dbReference type="Gene3D" id="1.25.40.10">
    <property type="entry name" value="Tetratricopeptide repeat domain"/>
    <property type="match status" value="1"/>
</dbReference>
<evidence type="ECO:0000313" key="2">
    <source>
        <dbReference type="EMBL" id="SFE57360.1"/>
    </source>
</evidence>
<dbReference type="OrthoDB" id="1490653at2"/>
<dbReference type="SUPFAM" id="SSF48452">
    <property type="entry name" value="TPR-like"/>
    <property type="match status" value="1"/>
</dbReference>
<sequence length="461" mass="51796">MMKRLLVITLLLVGAVSLSSAQPSNCNPAPTNCESGWCWGEDPGKAKETYTLFADAVKLKEYDRALEGYEWLEKNIPCLNEALYINALKMFEGLADAAKDANSKVAYQNKVIALYDKRMSIYGEKLDVMERKALLYYPYELDGKTNVDAGTVDKLYDFYNKFMEKAGANIKYPRIIVYYTDLMCKKKTISKTLNDEVILDKYGKITQMVDDKIKEGVKKEVWEEIKTAVDGLVELTVPMGCDYITKQLYPKLKENPNDIDMAKKIVAFILRIKEDEDKKTCFKGEVFTKAVETIYKVEKNANTARLLAERAWANDEEETFLKYINEAIELETDPGKKADDLLRLAKLANKQGKLSEARSLALKAATTEASKAAEAYSFIGDLYMSSYKQCSSGDAVQSRAVFLIAYDMYEKARDSKGMANAKAQFPTVTDGFTLGKKEGDVLSVGCWIGGTTTLRMRKSGQ</sequence>
<dbReference type="EMBL" id="FONY01000003">
    <property type="protein sequence ID" value="SFE57360.1"/>
    <property type="molecule type" value="Genomic_DNA"/>
</dbReference>
<proteinExistence type="predicted"/>
<dbReference type="AlphaFoldDB" id="A0A1I2BQ51"/>
<feature type="chain" id="PRO_5011469712" description="Tetratricopeptide repeat-containing protein" evidence="1">
    <location>
        <begin position="22"/>
        <end position="461"/>
    </location>
</feature>
<dbReference type="RefSeq" id="WP_143090769.1">
    <property type="nucleotide sequence ID" value="NZ_FONY01000003.1"/>
</dbReference>
<protein>
    <recommendedName>
        <fullName evidence="4">Tetratricopeptide repeat-containing protein</fullName>
    </recommendedName>
</protein>
<dbReference type="Proteomes" id="UP000199513">
    <property type="component" value="Unassembled WGS sequence"/>
</dbReference>
<evidence type="ECO:0000313" key="3">
    <source>
        <dbReference type="Proteomes" id="UP000199513"/>
    </source>
</evidence>
<gene>
    <name evidence="2" type="ORF">SAMN04488541_100379</name>
</gene>
<evidence type="ECO:0000256" key="1">
    <source>
        <dbReference type="SAM" id="SignalP"/>
    </source>
</evidence>
<evidence type="ECO:0008006" key="4">
    <source>
        <dbReference type="Google" id="ProtNLM"/>
    </source>
</evidence>
<feature type="signal peptide" evidence="1">
    <location>
        <begin position="1"/>
        <end position="21"/>
    </location>
</feature>
<dbReference type="InterPro" id="IPR011990">
    <property type="entry name" value="TPR-like_helical_dom_sf"/>
</dbReference>
<dbReference type="STRING" id="1003.SAMN04488541_100379"/>
<name>A0A1I2BQ51_9BACT</name>
<reference evidence="2 3" key="1">
    <citation type="submission" date="2016-10" db="EMBL/GenBank/DDBJ databases">
        <authorList>
            <person name="de Groot N.N."/>
        </authorList>
    </citation>
    <scope>NUCLEOTIDE SEQUENCE [LARGE SCALE GENOMIC DNA]</scope>
    <source>
        <strain>GEY</strain>
        <strain evidence="3">DSM 9560</strain>
    </source>
</reference>
<accession>A0A1I2BQ51</accession>
<keyword evidence="1" id="KW-0732">Signal</keyword>
<keyword evidence="3" id="KW-1185">Reference proteome</keyword>
<organism evidence="2 3">
    <name type="scientific">Thermoflexibacter ruber</name>
    <dbReference type="NCBI Taxonomy" id="1003"/>
    <lineage>
        <taxon>Bacteria</taxon>
        <taxon>Pseudomonadati</taxon>
        <taxon>Bacteroidota</taxon>
        <taxon>Cytophagia</taxon>
        <taxon>Cytophagales</taxon>
        <taxon>Thermoflexibacteraceae</taxon>
        <taxon>Thermoflexibacter</taxon>
    </lineage>
</organism>